<dbReference type="OrthoDB" id="9999611at2759"/>
<accession>A0A8H6S4K8</accession>
<feature type="region of interest" description="Disordered" evidence="1">
    <location>
        <begin position="1"/>
        <end position="49"/>
    </location>
</feature>
<dbReference type="PANTHER" id="PTHR40460">
    <property type="entry name" value="CHROMOSOME 1, WHOLE GENOME SHOTGUN SEQUENCE"/>
    <property type="match status" value="1"/>
</dbReference>
<dbReference type="RefSeq" id="XP_037215129.1">
    <property type="nucleotide sequence ID" value="XM_037368203.1"/>
</dbReference>
<protein>
    <recommendedName>
        <fullName evidence="4">CsbD-like domain-containing protein</fullName>
    </recommendedName>
</protein>
<evidence type="ECO:0000313" key="2">
    <source>
        <dbReference type="EMBL" id="KAF7292701.1"/>
    </source>
</evidence>
<dbReference type="PANTHER" id="PTHR40460:SF1">
    <property type="entry name" value="CSBD-LIKE DOMAIN-CONTAINING PROTEIN"/>
    <property type="match status" value="1"/>
</dbReference>
<evidence type="ECO:0000256" key="1">
    <source>
        <dbReference type="SAM" id="MobiDB-lite"/>
    </source>
</evidence>
<dbReference type="SUPFAM" id="SSF69047">
    <property type="entry name" value="Hypothetical protein YjbJ"/>
    <property type="match status" value="1"/>
</dbReference>
<organism evidence="2 3">
    <name type="scientific">Mycena indigotica</name>
    <dbReference type="NCBI Taxonomy" id="2126181"/>
    <lineage>
        <taxon>Eukaryota</taxon>
        <taxon>Fungi</taxon>
        <taxon>Dikarya</taxon>
        <taxon>Basidiomycota</taxon>
        <taxon>Agaricomycotina</taxon>
        <taxon>Agaricomycetes</taxon>
        <taxon>Agaricomycetidae</taxon>
        <taxon>Agaricales</taxon>
        <taxon>Marasmiineae</taxon>
        <taxon>Mycenaceae</taxon>
        <taxon>Mycena</taxon>
    </lineage>
</organism>
<name>A0A8H6S4K8_9AGAR</name>
<sequence>MTTSPSQANGNMHSVKGTVVENIGNLTGSDSLKKDGKQEHAQGEAEVKAAQTKGYVEGMMERVQGTVDSVLGAVKGDKTQQASGDVQDAAGEAKMEANKPM</sequence>
<dbReference type="Proteomes" id="UP000636479">
    <property type="component" value="Unassembled WGS sequence"/>
</dbReference>
<feature type="region of interest" description="Disordered" evidence="1">
    <location>
        <begin position="76"/>
        <end position="101"/>
    </location>
</feature>
<feature type="compositionally biased region" description="Polar residues" evidence="1">
    <location>
        <begin position="1"/>
        <end position="12"/>
    </location>
</feature>
<dbReference type="GeneID" id="59350719"/>
<comment type="caution">
    <text evidence="2">The sequence shown here is derived from an EMBL/GenBank/DDBJ whole genome shotgun (WGS) entry which is preliminary data.</text>
</comment>
<keyword evidence="3" id="KW-1185">Reference proteome</keyword>
<evidence type="ECO:0000313" key="3">
    <source>
        <dbReference type="Proteomes" id="UP000636479"/>
    </source>
</evidence>
<dbReference type="Gene3D" id="1.10.1470.10">
    <property type="entry name" value="YjbJ"/>
    <property type="match status" value="1"/>
</dbReference>
<reference evidence="2" key="1">
    <citation type="submission" date="2020-05" db="EMBL/GenBank/DDBJ databases">
        <title>Mycena genomes resolve the evolution of fungal bioluminescence.</title>
        <authorList>
            <person name="Tsai I.J."/>
        </authorList>
    </citation>
    <scope>NUCLEOTIDE SEQUENCE</scope>
    <source>
        <strain evidence="2">171206Taipei</strain>
    </source>
</reference>
<dbReference type="EMBL" id="JACAZF010000011">
    <property type="protein sequence ID" value="KAF7292701.1"/>
    <property type="molecule type" value="Genomic_DNA"/>
</dbReference>
<gene>
    <name evidence="2" type="ORF">MIND_01168300</name>
</gene>
<evidence type="ECO:0008006" key="4">
    <source>
        <dbReference type="Google" id="ProtNLM"/>
    </source>
</evidence>
<proteinExistence type="predicted"/>
<dbReference type="InterPro" id="IPR036629">
    <property type="entry name" value="YjbJ_sf"/>
</dbReference>
<feature type="compositionally biased region" description="Basic and acidic residues" evidence="1">
    <location>
        <begin position="91"/>
        <end position="101"/>
    </location>
</feature>
<dbReference type="AlphaFoldDB" id="A0A8H6S4K8"/>
<feature type="compositionally biased region" description="Basic and acidic residues" evidence="1">
    <location>
        <begin position="31"/>
        <end position="47"/>
    </location>
</feature>